<comment type="caution">
    <text evidence="1">The sequence shown here is derived from an EMBL/GenBank/DDBJ whole genome shotgun (WGS) entry which is preliminary data.</text>
</comment>
<protein>
    <submittedName>
        <fullName evidence="1">Uncharacterized protein</fullName>
    </submittedName>
</protein>
<name>A0ACB9G5K9_CICIN</name>
<evidence type="ECO:0000313" key="2">
    <source>
        <dbReference type="Proteomes" id="UP001055811"/>
    </source>
</evidence>
<reference evidence="2" key="1">
    <citation type="journal article" date="2022" name="Mol. Ecol. Resour.">
        <title>The genomes of chicory, endive, great burdock and yacon provide insights into Asteraceae palaeo-polyploidization history and plant inulin production.</title>
        <authorList>
            <person name="Fan W."/>
            <person name="Wang S."/>
            <person name="Wang H."/>
            <person name="Wang A."/>
            <person name="Jiang F."/>
            <person name="Liu H."/>
            <person name="Zhao H."/>
            <person name="Xu D."/>
            <person name="Zhang Y."/>
        </authorList>
    </citation>
    <scope>NUCLEOTIDE SEQUENCE [LARGE SCALE GENOMIC DNA]</scope>
    <source>
        <strain evidence="2">cv. Punajuju</strain>
    </source>
</reference>
<accession>A0ACB9G5K9</accession>
<evidence type="ECO:0000313" key="1">
    <source>
        <dbReference type="EMBL" id="KAI3778702.1"/>
    </source>
</evidence>
<sequence>MRYTGRLQILRRGSRRNHRHRASATIGSPWRKDRLCSRFRVSPIPPPTSPPTSDHVINPPTSDCFCSIQRRLRRVHPAPSSLVHDITVGVQKSPFSSPKSSASIAEEVVAVWKYIFHFLGALLALIILSLPLVVLLCLVAYVCSLVLLSGWVGLVL</sequence>
<organism evidence="1 2">
    <name type="scientific">Cichorium intybus</name>
    <name type="common">Chicory</name>
    <dbReference type="NCBI Taxonomy" id="13427"/>
    <lineage>
        <taxon>Eukaryota</taxon>
        <taxon>Viridiplantae</taxon>
        <taxon>Streptophyta</taxon>
        <taxon>Embryophyta</taxon>
        <taxon>Tracheophyta</taxon>
        <taxon>Spermatophyta</taxon>
        <taxon>Magnoliopsida</taxon>
        <taxon>eudicotyledons</taxon>
        <taxon>Gunneridae</taxon>
        <taxon>Pentapetalae</taxon>
        <taxon>asterids</taxon>
        <taxon>campanulids</taxon>
        <taxon>Asterales</taxon>
        <taxon>Asteraceae</taxon>
        <taxon>Cichorioideae</taxon>
        <taxon>Cichorieae</taxon>
        <taxon>Cichoriinae</taxon>
        <taxon>Cichorium</taxon>
    </lineage>
</organism>
<gene>
    <name evidence="1" type="ORF">L2E82_08085</name>
</gene>
<dbReference type="EMBL" id="CM042010">
    <property type="protein sequence ID" value="KAI3778702.1"/>
    <property type="molecule type" value="Genomic_DNA"/>
</dbReference>
<reference evidence="1 2" key="2">
    <citation type="journal article" date="2022" name="Mol. Ecol. Resour.">
        <title>The genomes of chicory, endive, great burdock and yacon provide insights into Asteraceae paleo-polyploidization history and plant inulin production.</title>
        <authorList>
            <person name="Fan W."/>
            <person name="Wang S."/>
            <person name="Wang H."/>
            <person name="Wang A."/>
            <person name="Jiang F."/>
            <person name="Liu H."/>
            <person name="Zhao H."/>
            <person name="Xu D."/>
            <person name="Zhang Y."/>
        </authorList>
    </citation>
    <scope>NUCLEOTIDE SEQUENCE [LARGE SCALE GENOMIC DNA]</scope>
    <source>
        <strain evidence="2">cv. Punajuju</strain>
        <tissue evidence="1">Leaves</tissue>
    </source>
</reference>
<keyword evidence="2" id="KW-1185">Reference proteome</keyword>
<proteinExistence type="predicted"/>
<dbReference type="Proteomes" id="UP001055811">
    <property type="component" value="Linkage Group LG02"/>
</dbReference>